<organism evidence="1 2">
    <name type="scientific">Phytophthora palmivora</name>
    <dbReference type="NCBI Taxonomy" id="4796"/>
    <lineage>
        <taxon>Eukaryota</taxon>
        <taxon>Sar</taxon>
        <taxon>Stramenopiles</taxon>
        <taxon>Oomycota</taxon>
        <taxon>Peronosporomycetes</taxon>
        <taxon>Peronosporales</taxon>
        <taxon>Peronosporaceae</taxon>
        <taxon>Phytophthora</taxon>
    </lineage>
</organism>
<dbReference type="AlphaFoldDB" id="A0A2P4YJ82"/>
<keyword evidence="2" id="KW-1185">Reference proteome</keyword>
<evidence type="ECO:0000313" key="2">
    <source>
        <dbReference type="Proteomes" id="UP000237271"/>
    </source>
</evidence>
<evidence type="ECO:0000313" key="1">
    <source>
        <dbReference type="EMBL" id="POM77861.1"/>
    </source>
</evidence>
<gene>
    <name evidence="1" type="ORF">PHPALM_4690</name>
</gene>
<dbReference type="EMBL" id="NCKW01002285">
    <property type="protein sequence ID" value="POM77861.1"/>
    <property type="molecule type" value="Genomic_DNA"/>
</dbReference>
<proteinExistence type="predicted"/>
<comment type="caution">
    <text evidence="1">The sequence shown here is derived from an EMBL/GenBank/DDBJ whole genome shotgun (WGS) entry which is preliminary data.</text>
</comment>
<sequence>MVSITGVPVGSQTISSLLDSEVLAVGNVACSVDQLAPSLRSPSESDYNSLMHSLYGTDFIYGSLVHKAIFRRRSRANSDTTQEQEIPAEGRSNQLLVKTCAFVHASMFDKKNEQMCYAELFSPTSSGGFCISTCSLAGREVLAGK</sequence>
<accession>A0A2P4YJ82</accession>
<reference evidence="1 2" key="1">
    <citation type="journal article" date="2017" name="Genome Biol. Evol.">
        <title>Phytophthora megakarya and P. palmivora, closely related causal agents of cacao black pod rot, underwent increases in genome sizes and gene numbers by different mechanisms.</title>
        <authorList>
            <person name="Ali S.S."/>
            <person name="Shao J."/>
            <person name="Lary D.J."/>
            <person name="Kronmiller B."/>
            <person name="Shen D."/>
            <person name="Strem M.D."/>
            <person name="Amoako-Attah I."/>
            <person name="Akrofi A.Y."/>
            <person name="Begoude B.A."/>
            <person name="Ten Hoopen G.M."/>
            <person name="Coulibaly K."/>
            <person name="Kebe B.I."/>
            <person name="Melnick R.L."/>
            <person name="Guiltinan M.J."/>
            <person name="Tyler B.M."/>
            <person name="Meinhardt L.W."/>
            <person name="Bailey B.A."/>
        </authorList>
    </citation>
    <scope>NUCLEOTIDE SEQUENCE [LARGE SCALE GENOMIC DNA]</scope>
    <source>
        <strain evidence="2">sbr112.9</strain>
    </source>
</reference>
<protein>
    <submittedName>
        <fullName evidence="1">Uncharacterized protein</fullName>
    </submittedName>
</protein>
<dbReference type="OrthoDB" id="108621at2759"/>
<dbReference type="PANTHER" id="PTHR43102:SF2">
    <property type="entry name" value="GAF DOMAIN-CONTAINING PROTEIN"/>
    <property type="match status" value="1"/>
</dbReference>
<name>A0A2P4YJ82_9STRA</name>
<feature type="non-terminal residue" evidence="1">
    <location>
        <position position="145"/>
    </location>
</feature>
<dbReference type="PANTHER" id="PTHR43102">
    <property type="entry name" value="SLR1143 PROTEIN"/>
    <property type="match status" value="1"/>
</dbReference>
<dbReference type="Proteomes" id="UP000237271">
    <property type="component" value="Unassembled WGS sequence"/>
</dbReference>